<name>A0ABQ5D9L1_9ASTR</name>
<proteinExistence type="predicted"/>
<protein>
    <submittedName>
        <fullName evidence="2">Uncharacterized protein</fullName>
    </submittedName>
</protein>
<sequence>MLEREKLSRLNFNDWFHQLRIVLRVEKKLNVLEQPMTHAAAVNAPKEDLEAWNAQYDHHNEVASLMLGSMSPKLQRQFENYSPYDMLQEMTSMLEKQVGVKRTVELSQPDGPNFKVNGHRVKHYFGGDIPSKAIYTLDRIPRGFSPREPTFQVTLDALALTLCYPAFLITADVPEICPRVPGRDFDDLPFEEDTISFLRDLSHTGVINSPNDVVIDQMHQPWRTFVAIINRNLSRKTSGLDKFREVPPKVTRKFKKASSSKKESELVPRDEEPIKKGKRLKTPAKKSASKPATGIVIREPPVETKSKRKEKEKVDVAHGKGIKLLSDVALSEKAQMKEARMKSLRDFHKTHPSGSGTIFEKPPSVEKITSTGNDEDDSNNKQESSDESSKQENESEEQELDPEKDEESNDDD</sequence>
<dbReference type="EMBL" id="BQNB010015093">
    <property type="protein sequence ID" value="GJT35946.1"/>
    <property type="molecule type" value="Genomic_DNA"/>
</dbReference>
<feature type="compositionally biased region" description="Basic and acidic residues" evidence="1">
    <location>
        <begin position="334"/>
        <end position="349"/>
    </location>
</feature>
<comment type="caution">
    <text evidence="2">The sequence shown here is derived from an EMBL/GenBank/DDBJ whole genome shotgun (WGS) entry which is preliminary data.</text>
</comment>
<feature type="compositionally biased region" description="Basic and acidic residues" evidence="1">
    <location>
        <begin position="260"/>
        <end position="275"/>
    </location>
</feature>
<feature type="compositionally biased region" description="Basic and acidic residues" evidence="1">
    <location>
        <begin position="378"/>
        <end position="393"/>
    </location>
</feature>
<evidence type="ECO:0000313" key="2">
    <source>
        <dbReference type="EMBL" id="GJT35946.1"/>
    </source>
</evidence>
<keyword evidence="3" id="KW-1185">Reference proteome</keyword>
<reference evidence="2" key="1">
    <citation type="journal article" date="2022" name="Int. J. Mol. Sci.">
        <title>Draft Genome of Tanacetum Coccineum: Genomic Comparison of Closely Related Tanacetum-Family Plants.</title>
        <authorList>
            <person name="Yamashiro T."/>
            <person name="Shiraishi A."/>
            <person name="Nakayama K."/>
            <person name="Satake H."/>
        </authorList>
    </citation>
    <scope>NUCLEOTIDE SEQUENCE</scope>
</reference>
<feature type="compositionally biased region" description="Basic residues" evidence="1">
    <location>
        <begin position="276"/>
        <end position="288"/>
    </location>
</feature>
<accession>A0ABQ5D9L1</accession>
<evidence type="ECO:0000313" key="3">
    <source>
        <dbReference type="Proteomes" id="UP001151760"/>
    </source>
</evidence>
<evidence type="ECO:0000256" key="1">
    <source>
        <dbReference type="SAM" id="MobiDB-lite"/>
    </source>
</evidence>
<feature type="region of interest" description="Disordered" evidence="1">
    <location>
        <begin position="251"/>
        <end position="412"/>
    </location>
</feature>
<feature type="compositionally biased region" description="Basic and acidic residues" evidence="1">
    <location>
        <begin position="300"/>
        <end position="318"/>
    </location>
</feature>
<feature type="compositionally biased region" description="Acidic residues" evidence="1">
    <location>
        <begin position="394"/>
        <end position="412"/>
    </location>
</feature>
<dbReference type="Proteomes" id="UP001151760">
    <property type="component" value="Unassembled WGS sequence"/>
</dbReference>
<reference evidence="2" key="2">
    <citation type="submission" date="2022-01" db="EMBL/GenBank/DDBJ databases">
        <authorList>
            <person name="Yamashiro T."/>
            <person name="Shiraishi A."/>
            <person name="Satake H."/>
            <person name="Nakayama K."/>
        </authorList>
    </citation>
    <scope>NUCLEOTIDE SEQUENCE</scope>
</reference>
<organism evidence="2 3">
    <name type="scientific">Tanacetum coccineum</name>
    <dbReference type="NCBI Taxonomy" id="301880"/>
    <lineage>
        <taxon>Eukaryota</taxon>
        <taxon>Viridiplantae</taxon>
        <taxon>Streptophyta</taxon>
        <taxon>Embryophyta</taxon>
        <taxon>Tracheophyta</taxon>
        <taxon>Spermatophyta</taxon>
        <taxon>Magnoliopsida</taxon>
        <taxon>eudicotyledons</taxon>
        <taxon>Gunneridae</taxon>
        <taxon>Pentapetalae</taxon>
        <taxon>asterids</taxon>
        <taxon>campanulids</taxon>
        <taxon>Asterales</taxon>
        <taxon>Asteraceae</taxon>
        <taxon>Asteroideae</taxon>
        <taxon>Anthemideae</taxon>
        <taxon>Anthemidinae</taxon>
        <taxon>Tanacetum</taxon>
    </lineage>
</organism>
<gene>
    <name evidence="2" type="ORF">Tco_0926365</name>
</gene>